<dbReference type="InterPro" id="IPR036259">
    <property type="entry name" value="MFS_trans_sf"/>
</dbReference>
<keyword evidence="2 5" id="KW-0812">Transmembrane</keyword>
<feature type="transmembrane region" description="Helical" evidence="5">
    <location>
        <begin position="226"/>
        <end position="245"/>
    </location>
</feature>
<organism evidence="6 7">
    <name type="scientific">Cudoniella acicularis</name>
    <dbReference type="NCBI Taxonomy" id="354080"/>
    <lineage>
        <taxon>Eukaryota</taxon>
        <taxon>Fungi</taxon>
        <taxon>Dikarya</taxon>
        <taxon>Ascomycota</taxon>
        <taxon>Pezizomycotina</taxon>
        <taxon>Leotiomycetes</taxon>
        <taxon>Helotiales</taxon>
        <taxon>Tricladiaceae</taxon>
        <taxon>Cudoniella</taxon>
    </lineage>
</organism>
<dbReference type="InterPro" id="IPR050360">
    <property type="entry name" value="MFS_Sugar_Transporters"/>
</dbReference>
<feature type="transmembrane region" description="Helical" evidence="5">
    <location>
        <begin position="194"/>
        <end position="214"/>
    </location>
</feature>
<dbReference type="Proteomes" id="UP000566819">
    <property type="component" value="Unassembled WGS sequence"/>
</dbReference>
<dbReference type="AlphaFoldDB" id="A0A8H4RH69"/>
<protein>
    <recommendedName>
        <fullName evidence="8">Major facilitator superfamily (MFS) profile domain-containing protein</fullName>
    </recommendedName>
</protein>
<evidence type="ECO:0000256" key="1">
    <source>
        <dbReference type="ARBA" id="ARBA00004141"/>
    </source>
</evidence>
<dbReference type="Pfam" id="PF00083">
    <property type="entry name" value="Sugar_tr"/>
    <property type="match status" value="1"/>
</dbReference>
<evidence type="ECO:0000256" key="3">
    <source>
        <dbReference type="ARBA" id="ARBA00022989"/>
    </source>
</evidence>
<keyword evidence="7" id="KW-1185">Reference proteome</keyword>
<evidence type="ECO:0000256" key="2">
    <source>
        <dbReference type="ARBA" id="ARBA00022692"/>
    </source>
</evidence>
<keyword evidence="3 5" id="KW-1133">Transmembrane helix</keyword>
<feature type="transmembrane region" description="Helical" evidence="5">
    <location>
        <begin position="28"/>
        <end position="47"/>
    </location>
</feature>
<dbReference type="OrthoDB" id="6612291at2759"/>
<evidence type="ECO:0008006" key="8">
    <source>
        <dbReference type="Google" id="ProtNLM"/>
    </source>
</evidence>
<feature type="transmembrane region" description="Helical" evidence="5">
    <location>
        <begin position="292"/>
        <end position="314"/>
    </location>
</feature>
<feature type="transmembrane region" description="Helical" evidence="5">
    <location>
        <begin position="357"/>
        <end position="375"/>
    </location>
</feature>
<dbReference type="PANTHER" id="PTHR48022">
    <property type="entry name" value="PLASTIDIC GLUCOSE TRANSPORTER 4"/>
    <property type="match status" value="1"/>
</dbReference>
<dbReference type="InterPro" id="IPR005828">
    <property type="entry name" value="MFS_sugar_transport-like"/>
</dbReference>
<keyword evidence="4 5" id="KW-0472">Membrane</keyword>
<gene>
    <name evidence="6" type="ORF">G7Y89_g8598</name>
</gene>
<reference evidence="6 7" key="1">
    <citation type="submission" date="2020-03" db="EMBL/GenBank/DDBJ databases">
        <title>Draft Genome Sequence of Cudoniella acicularis.</title>
        <authorList>
            <person name="Buettner E."/>
            <person name="Kellner H."/>
        </authorList>
    </citation>
    <scope>NUCLEOTIDE SEQUENCE [LARGE SCALE GENOMIC DNA]</scope>
    <source>
        <strain evidence="6 7">DSM 108380</strain>
    </source>
</reference>
<feature type="transmembrane region" description="Helical" evidence="5">
    <location>
        <begin position="257"/>
        <end position="280"/>
    </location>
</feature>
<comment type="subcellular location">
    <subcellularLocation>
        <location evidence="1">Membrane</location>
        <topology evidence="1">Multi-pass membrane protein</topology>
    </subcellularLocation>
</comment>
<feature type="transmembrane region" description="Helical" evidence="5">
    <location>
        <begin position="89"/>
        <end position="113"/>
    </location>
</feature>
<dbReference type="PANTHER" id="PTHR48022:SF11">
    <property type="entry name" value="MONOSACCHARIDE TRANSPORTER (HXT8), PUTATIVE (AFU_ORTHOLOGUE AFUA_2G08120)-RELATED"/>
    <property type="match status" value="1"/>
</dbReference>
<evidence type="ECO:0000256" key="5">
    <source>
        <dbReference type="SAM" id="Phobius"/>
    </source>
</evidence>
<dbReference type="EMBL" id="JAAMPI010000662">
    <property type="protein sequence ID" value="KAF4629543.1"/>
    <property type="molecule type" value="Genomic_DNA"/>
</dbReference>
<dbReference type="Gene3D" id="1.20.1250.20">
    <property type="entry name" value="MFS general substrate transporter like domains"/>
    <property type="match status" value="1"/>
</dbReference>
<comment type="caution">
    <text evidence="6">The sequence shown here is derived from an EMBL/GenBank/DDBJ whole genome shotgun (WGS) entry which is preliminary data.</text>
</comment>
<accession>A0A8H4RH69</accession>
<sequence>MASKQDSNLGLATPWGAHSRLRTDGLHLAVNIPMFLVGRIFGGFLVGEYGAGFDFARSSTPFFDLLLKQGSVRGFLVAYHGEFTLRFEFAITLALWIDVVLVAGSLAPLMLGLTPSVPESPRWLLINNHPDDAWRVVERLHATKDSDGHALVSFAQEEFYQISRQAQADQIIASEESFWALFTKPSYRRRMIRAFRTMLSSESTGILVIYTEYYLDHMTASSYLTLWPFLAAAYVTAAAIGNYCSSHLMDCVGRVRLLLIGFTGCLICLCFEAAISAEYIGTTHKAGLDAGVFFLFFYIWFYGSCIDATAYVYVSEILPTHLRSRGLSFGVAILFLSTIAYLEAAPTIFAQVGWKCYFLFIILAVINIPLIWYYFPEIMGLSLKEIGEKFGYEVVVHITNLTDEQKAALDKEIESKESAAYIVHDEKSSV</sequence>
<dbReference type="GO" id="GO:0016020">
    <property type="term" value="C:membrane"/>
    <property type="evidence" value="ECO:0007669"/>
    <property type="project" value="UniProtKB-SubCell"/>
</dbReference>
<name>A0A8H4RH69_9HELO</name>
<dbReference type="SUPFAM" id="SSF103473">
    <property type="entry name" value="MFS general substrate transporter"/>
    <property type="match status" value="1"/>
</dbReference>
<evidence type="ECO:0000313" key="6">
    <source>
        <dbReference type="EMBL" id="KAF4629543.1"/>
    </source>
</evidence>
<evidence type="ECO:0000313" key="7">
    <source>
        <dbReference type="Proteomes" id="UP000566819"/>
    </source>
</evidence>
<evidence type="ECO:0000256" key="4">
    <source>
        <dbReference type="ARBA" id="ARBA00023136"/>
    </source>
</evidence>
<proteinExistence type="predicted"/>
<dbReference type="GO" id="GO:0005351">
    <property type="term" value="F:carbohydrate:proton symporter activity"/>
    <property type="evidence" value="ECO:0007669"/>
    <property type="project" value="TreeGrafter"/>
</dbReference>
<feature type="transmembrane region" description="Helical" evidence="5">
    <location>
        <begin position="326"/>
        <end position="345"/>
    </location>
</feature>